<keyword evidence="3" id="KW-1185">Reference proteome</keyword>
<dbReference type="Proteomes" id="UP000632154">
    <property type="component" value="Unassembled WGS sequence"/>
</dbReference>
<dbReference type="PANTHER" id="PTHR42692:SF1">
    <property type="entry name" value="NUCLEOTIDE PYROPHOSPHOHYDROLASE"/>
    <property type="match status" value="1"/>
</dbReference>
<accession>A0ABQ3K3A3</accession>
<dbReference type="Gene3D" id="1.10.287.1080">
    <property type="entry name" value="MazG-like"/>
    <property type="match status" value="1"/>
</dbReference>
<dbReference type="Pfam" id="PF03819">
    <property type="entry name" value="MazG"/>
    <property type="match status" value="1"/>
</dbReference>
<evidence type="ECO:0000259" key="1">
    <source>
        <dbReference type="Pfam" id="PF03819"/>
    </source>
</evidence>
<dbReference type="InterPro" id="IPR012359">
    <property type="entry name" value="MazG-related_YpjD"/>
</dbReference>
<dbReference type="CDD" id="cd11531">
    <property type="entry name" value="NTP-PPase_BsYpjD"/>
    <property type="match status" value="1"/>
</dbReference>
<dbReference type="InterPro" id="IPR047046">
    <property type="entry name" value="YpjD/YvdC"/>
</dbReference>
<dbReference type="SUPFAM" id="SSF101386">
    <property type="entry name" value="all-alpha NTP pyrophosphatases"/>
    <property type="match status" value="1"/>
</dbReference>
<gene>
    <name evidence="2" type="ORF">GCM10017783_08590</name>
</gene>
<name>A0ABQ3K3A3_9DEIO</name>
<evidence type="ECO:0000313" key="2">
    <source>
        <dbReference type="EMBL" id="GHF98866.1"/>
    </source>
</evidence>
<dbReference type="InterPro" id="IPR004518">
    <property type="entry name" value="MazG-like_dom"/>
</dbReference>
<dbReference type="PANTHER" id="PTHR42692">
    <property type="entry name" value="NUCLEOTIDE PYROPHOSPHOHYDROLASE"/>
    <property type="match status" value="1"/>
</dbReference>
<evidence type="ECO:0000313" key="3">
    <source>
        <dbReference type="Proteomes" id="UP000632154"/>
    </source>
</evidence>
<organism evidence="2 3">
    <name type="scientific">Deinococcus piscis</name>
    <dbReference type="NCBI Taxonomy" id="394230"/>
    <lineage>
        <taxon>Bacteria</taxon>
        <taxon>Thermotogati</taxon>
        <taxon>Deinococcota</taxon>
        <taxon>Deinococci</taxon>
        <taxon>Deinococcales</taxon>
        <taxon>Deinococcaceae</taxon>
        <taxon>Deinococcus</taxon>
    </lineage>
</organism>
<dbReference type="RefSeq" id="WP_229838890.1">
    <property type="nucleotide sequence ID" value="NZ_BNAL01000007.1"/>
</dbReference>
<feature type="domain" description="NTP pyrophosphohydrolase MazG-like" evidence="1">
    <location>
        <begin position="36"/>
        <end position="112"/>
    </location>
</feature>
<dbReference type="EMBL" id="BNAL01000007">
    <property type="protein sequence ID" value="GHF98866.1"/>
    <property type="molecule type" value="Genomic_DNA"/>
</dbReference>
<sequence length="136" mass="15126">MTELPMTPGSSPLTFEEARRRVDAFISQFEEGYFPPLLMQARLTEEVGEIARVIAHQNGKTPKPGEDVGDLEMELADLLFVMLCLANERGLSLERGFERMMAKVEGRDADRWTRKVAASQRLPADGVPADSLTTDS</sequence>
<proteinExistence type="predicted"/>
<comment type="caution">
    <text evidence="2">The sequence shown here is derived from an EMBL/GenBank/DDBJ whole genome shotgun (WGS) entry which is preliminary data.</text>
</comment>
<reference evidence="3" key="1">
    <citation type="journal article" date="2019" name="Int. J. Syst. Evol. Microbiol.">
        <title>The Global Catalogue of Microorganisms (GCM) 10K type strain sequencing project: providing services to taxonomists for standard genome sequencing and annotation.</title>
        <authorList>
            <consortium name="The Broad Institute Genomics Platform"/>
            <consortium name="The Broad Institute Genome Sequencing Center for Infectious Disease"/>
            <person name="Wu L."/>
            <person name="Ma J."/>
        </authorList>
    </citation>
    <scope>NUCLEOTIDE SEQUENCE [LARGE SCALE GENOMIC DNA]</scope>
    <source>
        <strain evidence="3">CGMCC 1.18439</strain>
    </source>
</reference>
<protein>
    <recommendedName>
        <fullName evidence="1">NTP pyrophosphohydrolase MazG-like domain-containing protein</fullName>
    </recommendedName>
</protein>